<dbReference type="AlphaFoldDB" id="A0AA39VPY0"/>
<comment type="caution">
    <text evidence="2">The sequence shown here is derived from an EMBL/GenBank/DDBJ whole genome shotgun (WGS) entry which is preliminary data.</text>
</comment>
<feature type="compositionally biased region" description="Polar residues" evidence="1">
    <location>
        <begin position="83"/>
        <end position="108"/>
    </location>
</feature>
<feature type="compositionally biased region" description="Basic residues" evidence="1">
    <location>
        <begin position="23"/>
        <end position="37"/>
    </location>
</feature>
<organism evidence="2 3">
    <name type="scientific">Acer saccharum</name>
    <name type="common">Sugar maple</name>
    <dbReference type="NCBI Taxonomy" id="4024"/>
    <lineage>
        <taxon>Eukaryota</taxon>
        <taxon>Viridiplantae</taxon>
        <taxon>Streptophyta</taxon>
        <taxon>Embryophyta</taxon>
        <taxon>Tracheophyta</taxon>
        <taxon>Spermatophyta</taxon>
        <taxon>Magnoliopsida</taxon>
        <taxon>eudicotyledons</taxon>
        <taxon>Gunneridae</taxon>
        <taxon>Pentapetalae</taxon>
        <taxon>rosids</taxon>
        <taxon>malvids</taxon>
        <taxon>Sapindales</taxon>
        <taxon>Sapindaceae</taxon>
        <taxon>Hippocastanoideae</taxon>
        <taxon>Acereae</taxon>
        <taxon>Acer</taxon>
    </lineage>
</organism>
<dbReference type="EMBL" id="JAUESC010000381">
    <property type="protein sequence ID" value="KAK0588595.1"/>
    <property type="molecule type" value="Genomic_DNA"/>
</dbReference>
<feature type="compositionally biased region" description="Polar residues" evidence="1">
    <location>
        <begin position="142"/>
        <end position="154"/>
    </location>
</feature>
<proteinExistence type="predicted"/>
<protein>
    <submittedName>
        <fullName evidence="2">Uncharacterized protein</fullName>
    </submittedName>
</protein>
<feature type="region of interest" description="Disordered" evidence="1">
    <location>
        <begin position="142"/>
        <end position="165"/>
    </location>
</feature>
<feature type="region of interest" description="Disordered" evidence="1">
    <location>
        <begin position="76"/>
        <end position="108"/>
    </location>
</feature>
<evidence type="ECO:0000313" key="2">
    <source>
        <dbReference type="EMBL" id="KAK0588595.1"/>
    </source>
</evidence>
<evidence type="ECO:0000313" key="3">
    <source>
        <dbReference type="Proteomes" id="UP001168877"/>
    </source>
</evidence>
<name>A0AA39VPY0_ACESA</name>
<accession>A0AA39VPY0</accession>
<evidence type="ECO:0000256" key="1">
    <source>
        <dbReference type="SAM" id="MobiDB-lite"/>
    </source>
</evidence>
<dbReference type="Proteomes" id="UP001168877">
    <property type="component" value="Unassembled WGS sequence"/>
</dbReference>
<gene>
    <name evidence="2" type="ORF">LWI29_003012</name>
</gene>
<reference evidence="2" key="1">
    <citation type="journal article" date="2022" name="Plant J.">
        <title>Strategies of tolerance reflected in two North American maple genomes.</title>
        <authorList>
            <person name="McEvoy S.L."/>
            <person name="Sezen U.U."/>
            <person name="Trouern-Trend A."/>
            <person name="McMahon S.M."/>
            <person name="Schaberg P.G."/>
            <person name="Yang J."/>
            <person name="Wegrzyn J.L."/>
            <person name="Swenson N.G."/>
        </authorList>
    </citation>
    <scope>NUCLEOTIDE SEQUENCE</scope>
    <source>
        <strain evidence="2">NS2018</strain>
    </source>
</reference>
<keyword evidence="3" id="KW-1185">Reference proteome</keyword>
<reference evidence="2" key="2">
    <citation type="submission" date="2023-06" db="EMBL/GenBank/DDBJ databases">
        <authorList>
            <person name="Swenson N.G."/>
            <person name="Wegrzyn J.L."/>
            <person name="Mcevoy S.L."/>
        </authorList>
    </citation>
    <scope>NUCLEOTIDE SEQUENCE</scope>
    <source>
        <strain evidence="2">NS2018</strain>
        <tissue evidence="2">Leaf</tissue>
    </source>
</reference>
<feature type="region of interest" description="Disordered" evidence="1">
    <location>
        <begin position="20"/>
        <end position="46"/>
    </location>
</feature>
<sequence length="165" mass="18519">MIHPILDEVAWPEVEGTTILPPIKKRGPGRPKTTRRRKPEEPVAHKRVTSMRCRICHVLGHNKRTCTENPEAINPRIRDKGNSRNVVSKSSQSPTRTMSYEVGNSSNTVVGMSSQPVVSMIQHESQEMEAPFSQQYVYGAGENTTTNAEDNPNNGRLDLNWDDLL</sequence>